<dbReference type="PANTHER" id="PTHR47169:SF2">
    <property type="entry name" value="OS01G0541250 PROTEIN"/>
    <property type="match status" value="1"/>
</dbReference>
<dbReference type="AlphaFoldDB" id="A0A6G0XED9"/>
<dbReference type="InterPro" id="IPR036397">
    <property type="entry name" value="RNaseH_sf"/>
</dbReference>
<dbReference type="EMBL" id="VJMJ01000074">
    <property type="protein sequence ID" value="KAF0738491.1"/>
    <property type="molecule type" value="Genomic_DNA"/>
</dbReference>
<dbReference type="PANTHER" id="PTHR47169">
    <property type="entry name" value="OS01G0541250 PROTEIN"/>
    <property type="match status" value="1"/>
</dbReference>
<evidence type="ECO:0008006" key="3">
    <source>
        <dbReference type="Google" id="ProtNLM"/>
    </source>
</evidence>
<dbReference type="Proteomes" id="UP000481153">
    <property type="component" value="Unassembled WGS sequence"/>
</dbReference>
<gene>
    <name evidence="1" type="ORF">Ae201684_005720</name>
</gene>
<reference evidence="1 2" key="1">
    <citation type="submission" date="2019-07" db="EMBL/GenBank/DDBJ databases">
        <title>Genomics analysis of Aphanomyces spp. identifies a new class of oomycete effector associated with host adaptation.</title>
        <authorList>
            <person name="Gaulin E."/>
        </authorList>
    </citation>
    <scope>NUCLEOTIDE SEQUENCE [LARGE SCALE GENOMIC DNA]</scope>
    <source>
        <strain evidence="1 2">ATCC 201684</strain>
    </source>
</reference>
<evidence type="ECO:0000313" key="1">
    <source>
        <dbReference type="EMBL" id="KAF0738491.1"/>
    </source>
</evidence>
<dbReference type="Gene3D" id="3.30.420.10">
    <property type="entry name" value="Ribonuclease H-like superfamily/Ribonuclease H"/>
    <property type="match status" value="1"/>
</dbReference>
<accession>A0A6G0XED9</accession>
<evidence type="ECO:0000313" key="2">
    <source>
        <dbReference type="Proteomes" id="UP000481153"/>
    </source>
</evidence>
<dbReference type="GO" id="GO:0003676">
    <property type="term" value="F:nucleic acid binding"/>
    <property type="evidence" value="ECO:0007669"/>
    <property type="project" value="InterPro"/>
</dbReference>
<dbReference type="VEuPathDB" id="FungiDB:AeMF1_001521"/>
<name>A0A6G0XED9_9STRA</name>
<proteinExistence type="predicted"/>
<comment type="caution">
    <text evidence="1">The sequence shown here is derived from an EMBL/GenBank/DDBJ whole genome shotgun (WGS) entry which is preliminary data.</text>
</comment>
<keyword evidence="2" id="KW-1185">Reference proteome</keyword>
<protein>
    <recommendedName>
        <fullName evidence="3">Tc1-like transposase DDE domain-containing protein</fullName>
    </recommendedName>
</protein>
<sequence>MEDVIHVDEKLFNLTYDRAHFILTLDEEPPHRTTPNKRYVGRVMFFCAVAKPRYDTWANKKFDGKIGIWPFVTEEAARRTSKNRPAGTIELKNESVTREAYTRMMMNNVLPAIISKWPRKWKTVYVQRDNASAHLEACVLWNGPGLEVVVRNQPARSPDFNVLDLGYFASIQALQQKRRVKNIRQLVDIVEESFHALGEEKLENVFSTLTSVMEQSMLVDGGNNYKIPHQGKEKQRRGTGGLIQKPFCSTEAVLSARAAASST</sequence>
<organism evidence="1 2">
    <name type="scientific">Aphanomyces euteiches</name>
    <dbReference type="NCBI Taxonomy" id="100861"/>
    <lineage>
        <taxon>Eukaryota</taxon>
        <taxon>Sar</taxon>
        <taxon>Stramenopiles</taxon>
        <taxon>Oomycota</taxon>
        <taxon>Saprolegniomycetes</taxon>
        <taxon>Saprolegniales</taxon>
        <taxon>Verrucalvaceae</taxon>
        <taxon>Aphanomyces</taxon>
    </lineage>
</organism>